<sequence length="61" mass="7153">MRFLHSLCLLSFTSFPQILRYTLDSWLEEVDLTIRILGVDLFCMNCTLDVLHQISHEVLVN</sequence>
<proteinExistence type="predicted"/>
<keyword evidence="1" id="KW-0732">Signal</keyword>
<reference evidence="2" key="1">
    <citation type="submission" date="2020-06" db="EMBL/GenBank/DDBJ databases">
        <title>WGS assembly of Ceratodon purpureus strain R40.</title>
        <authorList>
            <person name="Carey S.B."/>
            <person name="Jenkins J."/>
            <person name="Shu S."/>
            <person name="Lovell J.T."/>
            <person name="Sreedasyam A."/>
            <person name="Maumus F."/>
            <person name="Tiley G.P."/>
            <person name="Fernandez-Pozo N."/>
            <person name="Barry K."/>
            <person name="Chen C."/>
            <person name="Wang M."/>
            <person name="Lipzen A."/>
            <person name="Daum C."/>
            <person name="Saski C.A."/>
            <person name="Payton A.C."/>
            <person name="Mcbreen J.C."/>
            <person name="Conrad R.E."/>
            <person name="Kollar L.M."/>
            <person name="Olsson S."/>
            <person name="Huttunen S."/>
            <person name="Landis J.B."/>
            <person name="Wickett N.J."/>
            <person name="Johnson M.G."/>
            <person name="Rensing S.A."/>
            <person name="Grimwood J."/>
            <person name="Schmutz J."/>
            <person name="Mcdaniel S.F."/>
        </authorList>
    </citation>
    <scope>NUCLEOTIDE SEQUENCE</scope>
    <source>
        <strain evidence="2">R40</strain>
    </source>
</reference>
<gene>
    <name evidence="2" type="ORF">KC19_8G194000</name>
</gene>
<feature type="signal peptide" evidence="1">
    <location>
        <begin position="1"/>
        <end position="20"/>
    </location>
</feature>
<evidence type="ECO:0000313" key="2">
    <source>
        <dbReference type="EMBL" id="KAG0565482.1"/>
    </source>
</evidence>
<organism evidence="2 3">
    <name type="scientific">Ceratodon purpureus</name>
    <name type="common">Fire moss</name>
    <name type="synonym">Dicranum purpureum</name>
    <dbReference type="NCBI Taxonomy" id="3225"/>
    <lineage>
        <taxon>Eukaryota</taxon>
        <taxon>Viridiplantae</taxon>
        <taxon>Streptophyta</taxon>
        <taxon>Embryophyta</taxon>
        <taxon>Bryophyta</taxon>
        <taxon>Bryophytina</taxon>
        <taxon>Bryopsida</taxon>
        <taxon>Dicranidae</taxon>
        <taxon>Pseudoditrichales</taxon>
        <taxon>Ditrichaceae</taxon>
        <taxon>Ceratodon</taxon>
    </lineage>
</organism>
<name>A0A8T0H8T1_CERPU</name>
<evidence type="ECO:0000313" key="3">
    <source>
        <dbReference type="Proteomes" id="UP000822688"/>
    </source>
</evidence>
<dbReference type="Proteomes" id="UP000822688">
    <property type="component" value="Chromosome 8"/>
</dbReference>
<dbReference type="AlphaFoldDB" id="A0A8T0H8T1"/>
<dbReference type="EMBL" id="CM026429">
    <property type="protein sequence ID" value="KAG0565482.1"/>
    <property type="molecule type" value="Genomic_DNA"/>
</dbReference>
<feature type="chain" id="PRO_5035931224" evidence="1">
    <location>
        <begin position="21"/>
        <end position="61"/>
    </location>
</feature>
<accession>A0A8T0H8T1</accession>
<protein>
    <submittedName>
        <fullName evidence="2">Uncharacterized protein</fullName>
    </submittedName>
</protein>
<evidence type="ECO:0000256" key="1">
    <source>
        <dbReference type="SAM" id="SignalP"/>
    </source>
</evidence>
<comment type="caution">
    <text evidence="2">The sequence shown here is derived from an EMBL/GenBank/DDBJ whole genome shotgun (WGS) entry which is preliminary data.</text>
</comment>
<keyword evidence="3" id="KW-1185">Reference proteome</keyword>